<evidence type="ECO:0000313" key="3">
    <source>
        <dbReference type="Proteomes" id="UP000042997"/>
    </source>
</evidence>
<proteinExistence type="predicted"/>
<protein>
    <submittedName>
        <fullName evidence="2">Uncharacterized protein</fullName>
    </submittedName>
</protein>
<dbReference type="EMBL" id="CCSD01000081">
    <property type="protein sequence ID" value="CDZ90270.1"/>
    <property type="molecule type" value="Genomic_DNA"/>
</dbReference>
<accession>A0A098BPW3</accession>
<sequence>MIGWDVLPERIDHRGLRRVQAGREQTPRHSDGHLAGTVLQGAGSRTLIGGAAPSRVRPGPEDMRRFTKNHSALLPRRGYPPRPGGRPRRTRGPEFG</sequence>
<organism evidence="2 3">
    <name type="scientific">Rhodococcus ruber</name>
    <dbReference type="NCBI Taxonomy" id="1830"/>
    <lineage>
        <taxon>Bacteria</taxon>
        <taxon>Bacillati</taxon>
        <taxon>Actinomycetota</taxon>
        <taxon>Actinomycetes</taxon>
        <taxon>Mycobacteriales</taxon>
        <taxon>Nocardiaceae</taxon>
        <taxon>Rhodococcus</taxon>
    </lineage>
</organism>
<evidence type="ECO:0000256" key="1">
    <source>
        <dbReference type="SAM" id="MobiDB-lite"/>
    </source>
</evidence>
<reference evidence="2 3" key="1">
    <citation type="journal article" date="2014" name="Genome Announc.">
        <title>Draft Genome Sequence of Propane- and Butane-Oxidizing Actinobacterium Rhodococcus ruber IEGM 231.</title>
        <authorList>
            <person name="Ivshina I.B."/>
            <person name="Kuyukina M.S."/>
            <person name="Krivoruchko A.V."/>
            <person name="Barbe V."/>
            <person name="Fischer C."/>
        </authorList>
    </citation>
    <scope>NUCLEOTIDE SEQUENCE [LARGE SCALE GENOMIC DNA]</scope>
</reference>
<gene>
    <name evidence="2" type="ORF">RHRU231_680039</name>
</gene>
<dbReference type="AlphaFoldDB" id="A0A098BPW3"/>
<dbReference type="Proteomes" id="UP000042997">
    <property type="component" value="Unassembled WGS sequence"/>
</dbReference>
<name>A0A098BPW3_9NOCA</name>
<feature type="region of interest" description="Disordered" evidence="1">
    <location>
        <begin position="68"/>
        <end position="96"/>
    </location>
</feature>
<evidence type="ECO:0000313" key="2">
    <source>
        <dbReference type="EMBL" id="CDZ90270.1"/>
    </source>
</evidence>